<dbReference type="RefSeq" id="WP_188368371.1">
    <property type="nucleotide sequence ID" value="NZ_BMDT01000012.1"/>
</dbReference>
<dbReference type="CDD" id="cd04301">
    <property type="entry name" value="NAT_SF"/>
    <property type="match status" value="1"/>
</dbReference>
<proteinExistence type="predicted"/>
<dbReference type="Gene3D" id="3.40.630.30">
    <property type="match status" value="1"/>
</dbReference>
<gene>
    <name evidence="2" type="ORF">GCM10011482_21990</name>
</gene>
<dbReference type="Proteomes" id="UP000622610">
    <property type="component" value="Unassembled WGS sequence"/>
</dbReference>
<sequence length="164" mass="19023">MNEGDTNSFIIGKMSQKDALEIANNWKYPTPYDFYDMTADREDYEEIIDANQRGDHYFTLTKNGNLIGFFCIYPYEETEGEFEYGVGLRPDLTGKGLGTEYNRIMLDYVKKTFKPKKIWLAVADFNQRALAVYERVGFNFESQKKQATNGSIYSFTVMSLSIRK</sequence>
<comment type="caution">
    <text evidence="2">The sequence shown here is derived from an EMBL/GenBank/DDBJ whole genome shotgun (WGS) entry which is preliminary data.</text>
</comment>
<dbReference type="InterPro" id="IPR016181">
    <property type="entry name" value="Acyl_CoA_acyltransferase"/>
</dbReference>
<dbReference type="InterPro" id="IPR000182">
    <property type="entry name" value="GNAT_dom"/>
</dbReference>
<dbReference type="EMBL" id="BMDT01000012">
    <property type="protein sequence ID" value="GGI66545.1"/>
    <property type="molecule type" value="Genomic_DNA"/>
</dbReference>
<dbReference type="GO" id="GO:0016747">
    <property type="term" value="F:acyltransferase activity, transferring groups other than amino-acyl groups"/>
    <property type="evidence" value="ECO:0007669"/>
    <property type="project" value="InterPro"/>
</dbReference>
<name>A0A917N582_9ENTE</name>
<organism evidence="2 3">
    <name type="scientific">Enterococcus alcedinis</name>
    <dbReference type="NCBI Taxonomy" id="1274384"/>
    <lineage>
        <taxon>Bacteria</taxon>
        <taxon>Bacillati</taxon>
        <taxon>Bacillota</taxon>
        <taxon>Bacilli</taxon>
        <taxon>Lactobacillales</taxon>
        <taxon>Enterococcaceae</taxon>
        <taxon>Enterococcus</taxon>
    </lineage>
</organism>
<reference evidence="2" key="1">
    <citation type="journal article" date="2014" name="Int. J. Syst. Evol. Microbiol.">
        <title>Complete genome sequence of Corynebacterium casei LMG S-19264T (=DSM 44701T), isolated from a smear-ripened cheese.</title>
        <authorList>
            <consortium name="US DOE Joint Genome Institute (JGI-PGF)"/>
            <person name="Walter F."/>
            <person name="Albersmeier A."/>
            <person name="Kalinowski J."/>
            <person name="Ruckert C."/>
        </authorList>
    </citation>
    <scope>NUCLEOTIDE SEQUENCE</scope>
    <source>
        <strain evidence="2">CCM 8433</strain>
    </source>
</reference>
<dbReference type="PROSITE" id="PS51186">
    <property type="entry name" value="GNAT"/>
    <property type="match status" value="1"/>
</dbReference>
<protein>
    <recommendedName>
        <fullName evidence="1">N-acetyltransferase domain-containing protein</fullName>
    </recommendedName>
</protein>
<dbReference type="Pfam" id="PF00583">
    <property type="entry name" value="Acetyltransf_1"/>
    <property type="match status" value="1"/>
</dbReference>
<reference evidence="2" key="2">
    <citation type="submission" date="2020-09" db="EMBL/GenBank/DDBJ databases">
        <authorList>
            <person name="Sun Q."/>
            <person name="Sedlacek I."/>
        </authorList>
    </citation>
    <scope>NUCLEOTIDE SEQUENCE</scope>
    <source>
        <strain evidence="2">CCM 8433</strain>
    </source>
</reference>
<keyword evidence="3" id="KW-1185">Reference proteome</keyword>
<feature type="domain" description="N-acetyltransferase" evidence="1">
    <location>
        <begin position="9"/>
        <end position="163"/>
    </location>
</feature>
<dbReference type="PANTHER" id="PTHR43328">
    <property type="entry name" value="ACETYLTRANSFERASE-RELATED"/>
    <property type="match status" value="1"/>
</dbReference>
<dbReference type="SUPFAM" id="SSF55729">
    <property type="entry name" value="Acyl-CoA N-acyltransferases (Nat)"/>
    <property type="match status" value="1"/>
</dbReference>
<evidence type="ECO:0000313" key="2">
    <source>
        <dbReference type="EMBL" id="GGI66545.1"/>
    </source>
</evidence>
<accession>A0A917N582</accession>
<evidence type="ECO:0000259" key="1">
    <source>
        <dbReference type="PROSITE" id="PS51186"/>
    </source>
</evidence>
<evidence type="ECO:0000313" key="3">
    <source>
        <dbReference type="Proteomes" id="UP000622610"/>
    </source>
</evidence>
<dbReference type="PANTHER" id="PTHR43328:SF1">
    <property type="entry name" value="N-ACETYLTRANSFERASE DOMAIN-CONTAINING PROTEIN"/>
    <property type="match status" value="1"/>
</dbReference>
<dbReference type="AlphaFoldDB" id="A0A917N582"/>